<accession>A0ABW5R4X7</accession>
<keyword evidence="2" id="KW-1185">Reference proteome</keyword>
<dbReference type="RefSeq" id="WP_379279267.1">
    <property type="nucleotide sequence ID" value="NZ_JBHUGT010000017.1"/>
</dbReference>
<gene>
    <name evidence="1" type="ORF">ACFSW5_24340</name>
</gene>
<reference evidence="2" key="1">
    <citation type="journal article" date="2019" name="Int. J. Syst. Evol. Microbiol.">
        <title>The Global Catalogue of Microorganisms (GCM) 10K type strain sequencing project: providing services to taxonomists for standard genome sequencing and annotation.</title>
        <authorList>
            <consortium name="The Broad Institute Genomics Platform"/>
            <consortium name="The Broad Institute Genome Sequencing Center for Infectious Disease"/>
            <person name="Wu L."/>
            <person name="Ma J."/>
        </authorList>
    </citation>
    <scope>NUCLEOTIDE SEQUENCE [LARGE SCALE GENOMIC DNA]</scope>
    <source>
        <strain evidence="2">TISTR 1827</strain>
    </source>
</reference>
<protein>
    <submittedName>
        <fullName evidence="1">Uncharacterized protein</fullName>
    </submittedName>
</protein>
<dbReference type="Proteomes" id="UP001597493">
    <property type="component" value="Unassembled WGS sequence"/>
</dbReference>
<proteinExistence type="predicted"/>
<evidence type="ECO:0000313" key="2">
    <source>
        <dbReference type="Proteomes" id="UP001597493"/>
    </source>
</evidence>
<evidence type="ECO:0000313" key="1">
    <source>
        <dbReference type="EMBL" id="MFD2663371.1"/>
    </source>
</evidence>
<comment type="caution">
    <text evidence="1">The sequence shown here is derived from an EMBL/GenBank/DDBJ whole genome shotgun (WGS) entry which is preliminary data.</text>
</comment>
<organism evidence="1 2">
    <name type="scientific">Paenibacillus thailandensis</name>
    <dbReference type="NCBI Taxonomy" id="393250"/>
    <lineage>
        <taxon>Bacteria</taxon>
        <taxon>Bacillati</taxon>
        <taxon>Bacillota</taxon>
        <taxon>Bacilli</taxon>
        <taxon>Bacillales</taxon>
        <taxon>Paenibacillaceae</taxon>
        <taxon>Paenibacillus</taxon>
    </lineage>
</organism>
<name>A0ABW5R4X7_9BACL</name>
<dbReference type="EMBL" id="JBHUMY010000043">
    <property type="protein sequence ID" value="MFD2663371.1"/>
    <property type="molecule type" value="Genomic_DNA"/>
</dbReference>
<sequence>MNKSAIRIGAAVLLVGAGIWIGTGWNSIIEADTNAATPGSVDDPVVTKSYVDQKIAAITGGSGSGSGSSGTGSGQTEGAASLQVVTLPAGKQLIAAEGAEVIVRSGKAIVYSKDANGIADVTAGVDLTDGQAIPTNHLLWFPRAGRGITTATDFTGSLTVMVRGGYTIK</sequence>